<feature type="chain" id="PRO_5039210115" description="DUF4232 domain-containing protein" evidence="2">
    <location>
        <begin position="21"/>
        <end position="371"/>
    </location>
</feature>
<feature type="region of interest" description="Disordered" evidence="1">
    <location>
        <begin position="24"/>
        <end position="107"/>
    </location>
</feature>
<evidence type="ECO:0008006" key="5">
    <source>
        <dbReference type="Google" id="ProtNLM"/>
    </source>
</evidence>
<name>A0A2W2GAQ8_9ACTN</name>
<proteinExistence type="predicted"/>
<evidence type="ECO:0000256" key="2">
    <source>
        <dbReference type="SAM" id="SignalP"/>
    </source>
</evidence>
<evidence type="ECO:0000256" key="1">
    <source>
        <dbReference type="SAM" id="MobiDB-lite"/>
    </source>
</evidence>
<keyword evidence="4" id="KW-1185">Reference proteome</keyword>
<protein>
    <recommendedName>
        <fullName evidence="5">DUF4232 domain-containing protein</fullName>
    </recommendedName>
</protein>
<dbReference type="EMBL" id="POTY01000006">
    <property type="protein sequence ID" value="PZG23854.1"/>
    <property type="molecule type" value="Genomic_DNA"/>
</dbReference>
<dbReference type="PROSITE" id="PS51257">
    <property type="entry name" value="PROKAR_LIPOPROTEIN"/>
    <property type="match status" value="1"/>
</dbReference>
<gene>
    <name evidence="3" type="ORF">C1I95_02175</name>
</gene>
<comment type="caution">
    <text evidence="3">The sequence shown here is derived from an EMBL/GenBank/DDBJ whole genome shotgun (WGS) entry which is preliminary data.</text>
</comment>
<keyword evidence="2" id="KW-0732">Signal</keyword>
<feature type="compositionally biased region" description="Basic and acidic residues" evidence="1">
    <location>
        <begin position="95"/>
        <end position="107"/>
    </location>
</feature>
<dbReference type="AlphaFoldDB" id="A0A2W2GAQ8"/>
<reference evidence="3 4" key="1">
    <citation type="submission" date="2018-01" db="EMBL/GenBank/DDBJ databases">
        <title>Draft genome sequence of Jishengella sp. NA12.</title>
        <authorList>
            <person name="Sahin N."/>
            <person name="Ay H."/>
            <person name="Saygin H."/>
        </authorList>
    </citation>
    <scope>NUCLEOTIDE SEQUENCE [LARGE SCALE GENOMIC DNA]</scope>
    <source>
        <strain evidence="3 4">NA12</strain>
    </source>
</reference>
<evidence type="ECO:0000313" key="3">
    <source>
        <dbReference type="EMBL" id="PZG23854.1"/>
    </source>
</evidence>
<feature type="signal peptide" evidence="2">
    <location>
        <begin position="1"/>
        <end position="20"/>
    </location>
</feature>
<evidence type="ECO:0000313" key="4">
    <source>
        <dbReference type="Proteomes" id="UP000248924"/>
    </source>
</evidence>
<organism evidence="3 4">
    <name type="scientific">Micromonospora craterilacus</name>
    <dbReference type="NCBI Taxonomy" id="1655439"/>
    <lineage>
        <taxon>Bacteria</taxon>
        <taxon>Bacillati</taxon>
        <taxon>Actinomycetota</taxon>
        <taxon>Actinomycetes</taxon>
        <taxon>Micromonosporales</taxon>
        <taxon>Micromonosporaceae</taxon>
        <taxon>Micromonospora</taxon>
    </lineage>
</organism>
<accession>A0A2W2GAQ8</accession>
<sequence length="371" mass="39284">MRRPWLLLIVPAIAVSLGCALPSAEPNGPDRSADSDGPARSAEQTAPAELLADGSVPWADLEITGEDLNGRPPEPRSPAAGSKPCRAEQLSGRLTDWRRPDHGGEKPRGMDAAIDNLIGEVDVQNTSTVECTLQGEVPTTMRAGGREIPMLYSHGINEEGRARVVAVPAGGHASLRLDWSGPFCQPVDGQLELAIEVPNGGGTLRAPITADDHPTCQQREGINPNARASLYASGFTEPVVESAPPSSALTRLTVTVAGPPTAAAGSRLTFRVTLGNPTGGPLTLDPCPGYSIERFSLGDATNEPVNTFQLYRLNCRPLTQIPAGGTAVYEMVTEVPASMRAGRELSITWKLYLPHYVQGRGQFGVFTAKIT</sequence>
<dbReference type="Proteomes" id="UP000248924">
    <property type="component" value="Unassembled WGS sequence"/>
</dbReference>